<keyword evidence="1" id="KW-0547">Nucleotide-binding</keyword>
<dbReference type="OrthoDB" id="9813938at2"/>
<comment type="similarity">
    <text evidence="1">Belongs to the GatC family.</text>
</comment>
<dbReference type="Gene3D" id="1.10.20.60">
    <property type="entry name" value="Glu-tRNAGln amidotransferase C subunit, N-terminal domain"/>
    <property type="match status" value="1"/>
</dbReference>
<keyword evidence="1" id="KW-0436">Ligase</keyword>
<evidence type="ECO:0000256" key="1">
    <source>
        <dbReference type="HAMAP-Rule" id="MF_00122"/>
    </source>
</evidence>
<dbReference type="PANTHER" id="PTHR15004:SF0">
    <property type="entry name" value="GLUTAMYL-TRNA(GLN) AMIDOTRANSFERASE SUBUNIT C, MITOCHONDRIAL"/>
    <property type="match status" value="1"/>
</dbReference>
<dbReference type="Proteomes" id="UP000002574">
    <property type="component" value="Chromosome"/>
</dbReference>
<dbReference type="GO" id="GO:0006412">
    <property type="term" value="P:translation"/>
    <property type="evidence" value="ECO:0007669"/>
    <property type="project" value="UniProtKB-UniRule"/>
</dbReference>
<sequence>MVDIKTVEKTAYLARIELKEHEKEVLGRQFLDILTFVEQLKEVNTEGAEDMEYQVGTPLREDIPGVCLSQEEATFNAPQREKGFFVVPRVVEV</sequence>
<keyword evidence="1" id="KW-0067">ATP-binding</keyword>
<comment type="subunit">
    <text evidence="1">Heterotrimer of A, B and C subunits.</text>
</comment>
<dbReference type="eggNOG" id="COG0721">
    <property type="taxonomic scope" value="Bacteria"/>
</dbReference>
<comment type="function">
    <text evidence="1">Allows the formation of correctly charged Asn-tRNA(Asn) or Gln-tRNA(Gln) through the transamidation of misacylated Asp-tRNA(Asn) or Glu-tRNA(Gln) in organisms which lack either or both of asparaginyl-tRNA or glutaminyl-tRNA synthetases. The reaction takes place in the presence of glutamine and ATP through an activated phospho-Asp-tRNA(Asn) or phospho-Glu-tRNA(Gln).</text>
</comment>
<dbReference type="GO" id="GO:0070681">
    <property type="term" value="P:glutaminyl-tRNAGln biosynthesis via transamidation"/>
    <property type="evidence" value="ECO:0007669"/>
    <property type="project" value="TreeGrafter"/>
</dbReference>
<dbReference type="GO" id="GO:0050566">
    <property type="term" value="F:asparaginyl-tRNA synthase (glutamine-hydrolyzing) activity"/>
    <property type="evidence" value="ECO:0007669"/>
    <property type="project" value="RHEA"/>
</dbReference>
<proteinExistence type="inferred from homology"/>
<keyword evidence="3" id="KW-1185">Reference proteome</keyword>
<dbReference type="SUPFAM" id="SSF141000">
    <property type="entry name" value="Glu-tRNAGln amidotransferase C subunit"/>
    <property type="match status" value="1"/>
</dbReference>
<dbReference type="GO" id="GO:0005524">
    <property type="term" value="F:ATP binding"/>
    <property type="evidence" value="ECO:0007669"/>
    <property type="project" value="UniProtKB-KW"/>
</dbReference>
<accession>D3DHE6</accession>
<dbReference type="GO" id="GO:0006450">
    <property type="term" value="P:regulation of translational fidelity"/>
    <property type="evidence" value="ECO:0007669"/>
    <property type="project" value="InterPro"/>
</dbReference>
<dbReference type="EC" id="6.3.5.-" evidence="1"/>
<dbReference type="HAMAP" id="MF_00122">
    <property type="entry name" value="GatC"/>
    <property type="match status" value="1"/>
</dbReference>
<dbReference type="RefSeq" id="WP_012963429.1">
    <property type="nucleotide sequence ID" value="NC_013799.1"/>
</dbReference>
<dbReference type="STRING" id="608538.HTH_0788"/>
<dbReference type="PANTHER" id="PTHR15004">
    <property type="entry name" value="GLUTAMYL-TRNA(GLN) AMIDOTRANSFERASE SUBUNIT C, MITOCHONDRIAL"/>
    <property type="match status" value="1"/>
</dbReference>
<dbReference type="NCBIfam" id="TIGR00135">
    <property type="entry name" value="gatC"/>
    <property type="match status" value="1"/>
</dbReference>
<dbReference type="Pfam" id="PF02686">
    <property type="entry name" value="GatC"/>
    <property type="match status" value="1"/>
</dbReference>
<dbReference type="KEGG" id="hth:HTH_0788"/>
<comment type="catalytic activity">
    <reaction evidence="1">
        <text>L-glutamyl-tRNA(Gln) + L-glutamine + ATP + H2O = L-glutaminyl-tRNA(Gln) + L-glutamate + ADP + phosphate + H(+)</text>
        <dbReference type="Rhea" id="RHEA:17521"/>
        <dbReference type="Rhea" id="RHEA-COMP:9681"/>
        <dbReference type="Rhea" id="RHEA-COMP:9684"/>
        <dbReference type="ChEBI" id="CHEBI:15377"/>
        <dbReference type="ChEBI" id="CHEBI:15378"/>
        <dbReference type="ChEBI" id="CHEBI:29985"/>
        <dbReference type="ChEBI" id="CHEBI:30616"/>
        <dbReference type="ChEBI" id="CHEBI:43474"/>
        <dbReference type="ChEBI" id="CHEBI:58359"/>
        <dbReference type="ChEBI" id="CHEBI:78520"/>
        <dbReference type="ChEBI" id="CHEBI:78521"/>
        <dbReference type="ChEBI" id="CHEBI:456216"/>
    </reaction>
</comment>
<dbReference type="AlphaFoldDB" id="D3DHE6"/>
<dbReference type="InterPro" id="IPR036113">
    <property type="entry name" value="Asp/Glu-ADT_sf_sub_c"/>
</dbReference>
<dbReference type="GO" id="GO:0050567">
    <property type="term" value="F:glutaminyl-tRNA synthase (glutamine-hydrolyzing) activity"/>
    <property type="evidence" value="ECO:0007669"/>
    <property type="project" value="UniProtKB-UniRule"/>
</dbReference>
<organism evidence="2 3">
    <name type="scientific">Hydrogenobacter thermophilus (strain DSM 6534 / IAM 12695 / TK-6)</name>
    <dbReference type="NCBI Taxonomy" id="608538"/>
    <lineage>
        <taxon>Bacteria</taxon>
        <taxon>Pseudomonadati</taxon>
        <taxon>Aquificota</taxon>
        <taxon>Aquificia</taxon>
        <taxon>Aquificales</taxon>
        <taxon>Aquificaceae</taxon>
        <taxon>Hydrogenobacter</taxon>
    </lineage>
</organism>
<comment type="catalytic activity">
    <reaction evidence="1">
        <text>L-aspartyl-tRNA(Asn) + L-glutamine + ATP + H2O = L-asparaginyl-tRNA(Asn) + L-glutamate + ADP + phosphate + 2 H(+)</text>
        <dbReference type="Rhea" id="RHEA:14513"/>
        <dbReference type="Rhea" id="RHEA-COMP:9674"/>
        <dbReference type="Rhea" id="RHEA-COMP:9677"/>
        <dbReference type="ChEBI" id="CHEBI:15377"/>
        <dbReference type="ChEBI" id="CHEBI:15378"/>
        <dbReference type="ChEBI" id="CHEBI:29985"/>
        <dbReference type="ChEBI" id="CHEBI:30616"/>
        <dbReference type="ChEBI" id="CHEBI:43474"/>
        <dbReference type="ChEBI" id="CHEBI:58359"/>
        <dbReference type="ChEBI" id="CHEBI:78515"/>
        <dbReference type="ChEBI" id="CHEBI:78516"/>
        <dbReference type="ChEBI" id="CHEBI:456216"/>
    </reaction>
</comment>
<keyword evidence="2" id="KW-0808">Transferase</keyword>
<dbReference type="InterPro" id="IPR003837">
    <property type="entry name" value="GatC"/>
</dbReference>
<dbReference type="EMBL" id="AP011112">
    <property type="protein sequence ID" value="BAI69248.1"/>
    <property type="molecule type" value="Genomic_DNA"/>
</dbReference>
<evidence type="ECO:0000313" key="3">
    <source>
        <dbReference type="Proteomes" id="UP000002574"/>
    </source>
</evidence>
<protein>
    <recommendedName>
        <fullName evidence="1">Aspartyl/glutamyl-tRNA(Asn/Gln) amidotransferase subunit C</fullName>
        <shortName evidence="1">Asp/Glu-ADT subunit C</shortName>
        <ecNumber evidence="1">6.3.5.-</ecNumber>
    </recommendedName>
</protein>
<dbReference type="KEGG" id="hte:Hydth_0788"/>
<reference evidence="2 3" key="1">
    <citation type="journal article" date="2010" name="J. Bacteriol.">
        <title>Complete genome sequence of the thermophilic, obligately chemolithoautotrophic hydrogen-oxidizing bacterium Hydrogenobacter thermophilus TK-6.</title>
        <authorList>
            <person name="Arai H."/>
            <person name="Kanbe H."/>
            <person name="Ishii M."/>
            <person name="Igarashi Y."/>
        </authorList>
    </citation>
    <scope>NUCLEOTIDE SEQUENCE [LARGE SCALE GENOMIC DNA]</scope>
    <source>
        <strain evidence="3">DSM 6534 / IAM 12695 / TK-6 [Tokyo]</strain>
    </source>
</reference>
<keyword evidence="1" id="KW-0648">Protein biosynthesis</keyword>
<gene>
    <name evidence="1 2" type="primary">gatC</name>
    <name evidence="2" type="ordered locus">HTH_0788</name>
</gene>
<evidence type="ECO:0000313" key="2">
    <source>
        <dbReference type="EMBL" id="BAI69248.1"/>
    </source>
</evidence>
<dbReference type="GO" id="GO:0016740">
    <property type="term" value="F:transferase activity"/>
    <property type="evidence" value="ECO:0007669"/>
    <property type="project" value="UniProtKB-KW"/>
</dbReference>
<name>D3DHE6_HYDTT</name>